<dbReference type="AlphaFoldDB" id="Q9P3H4"/>
<sequence>MEDPTDLGLGYPDPKNGHDHPPRPHLCSACSQIDFKALFASHERPYIDNISHIERCKCYQIFYARQKHGWPGPKSTNGSDPPCCFCKFYNECQIRSRDIAPRSENVFRPNSPYELILENFHSLAGFPIKHRGCEDGNCIQHSVQDVCALQFVVRRMRPIEWWGYDDRIFHAADNAILRVVDGPKFPGLTRKRAAGGGLLARRIIPHQVNYNVIGEWLSLCHSDHIHCDGDGDDADVVTIPGFQVIDCTTTKIVSAVDLLAGGGEPGRVEYVTLSYVWGQAGEAGSHGPVLREDAVTLPDDLPLVISDTVEVVKRLGYRYLWIDRYCIPQNDSPVKHLQIRKMDRIYSCSVLTIIAAAGDGPEYGLPGVSSRHRTEQLSVQVTEEISLVFYGKPRALVAASKWNTRGWTYQEGLLSKRRLVFTDELTYFQCYEMHGDEVLSLPLPRRFSPSCEYDENDQYDDSEHISFEDYETDFRCIFPRRIAVWSNPRTAWNIIEQFAQRQLAFDEDTLDAIAGVFGRYLSFNTSKTTEDRISFLCGLPVIPFARGGQNNGRPSTMPTASMQEFWAGGPRLRGAESPVDELTCRLVHSLLWFDVWESLEFGTMGMPTDRERHLRRPGFPSWTWAGWKGCTIELGKGYNKPRVFDCCTTVHVEYEDEAGLLQRLDWVKDNEKIHNLSHQENKFPPYLLIKGTVMDMKMKWHVSGNSYRKLGGYWIVTSPPFLKGETFDAPQCLFEDTEPKGGDDGASTYLTRKEEVNVHGMIMTSEIGIDTYEIFVMMLRPVTRLLNGQPETMYERAHLQHFSVRHDYDRPSPGIFRESIVRLC</sequence>
<name>Q9P3H4_NEUCS</name>
<dbReference type="VEuPathDB" id="FungiDB:NCU03444"/>
<dbReference type="HOGENOM" id="CLU_358691_0_0_1"/>
<gene>
    <name evidence="1" type="primary">B12F1.090</name>
</gene>
<dbReference type="PANTHER" id="PTHR33112:SF1">
    <property type="entry name" value="HETEROKARYON INCOMPATIBILITY DOMAIN-CONTAINING PROTEIN"/>
    <property type="match status" value="1"/>
</dbReference>
<dbReference type="PIR" id="T51057">
    <property type="entry name" value="T51057"/>
</dbReference>
<protein>
    <submittedName>
        <fullName evidence="1">Related to tol protein</fullName>
    </submittedName>
</protein>
<dbReference type="OrthoDB" id="5428863at2759"/>
<accession>Q9P3H4</accession>
<dbReference type="InterPro" id="IPR010730">
    <property type="entry name" value="HET"/>
</dbReference>
<evidence type="ECO:0000313" key="1">
    <source>
        <dbReference type="EMBL" id="CAB98221.1"/>
    </source>
</evidence>
<dbReference type="PANTHER" id="PTHR33112">
    <property type="entry name" value="DOMAIN PROTEIN, PUTATIVE-RELATED"/>
    <property type="match status" value="1"/>
</dbReference>
<dbReference type="Pfam" id="PF06985">
    <property type="entry name" value="HET"/>
    <property type="match status" value="1"/>
</dbReference>
<proteinExistence type="predicted"/>
<organism evidence="1">
    <name type="scientific">Neurospora crassa</name>
    <dbReference type="NCBI Taxonomy" id="5141"/>
    <lineage>
        <taxon>Eukaryota</taxon>
        <taxon>Fungi</taxon>
        <taxon>Dikarya</taxon>
        <taxon>Ascomycota</taxon>
        <taxon>Pezizomycotina</taxon>
        <taxon>Sordariomycetes</taxon>
        <taxon>Sordariomycetidae</taxon>
        <taxon>Sordariales</taxon>
        <taxon>Sordariaceae</taxon>
        <taxon>Neurospora</taxon>
    </lineage>
</organism>
<dbReference type="EMBL" id="AL390091">
    <property type="protein sequence ID" value="CAB98221.1"/>
    <property type="molecule type" value="Genomic_DNA"/>
</dbReference>
<reference evidence="1" key="2">
    <citation type="submission" date="2001-11" db="EMBL/GenBank/DDBJ databases">
        <authorList>
            <person name="German Neurospora genome project"/>
        </authorList>
    </citation>
    <scope>NUCLEOTIDE SEQUENCE</scope>
</reference>
<reference evidence="1" key="1">
    <citation type="submission" date="2000-07" db="EMBL/GenBank/DDBJ databases">
        <authorList>
            <person name="Schulte U."/>
            <person name="Aign V."/>
            <person name="Hoheisel J."/>
            <person name="Brandt P."/>
            <person name="Fartmann B."/>
            <person name="Holland R."/>
            <person name="Nyakatura G."/>
            <person name="Mewes H.W."/>
            <person name="Mannhaupt G."/>
        </authorList>
    </citation>
    <scope>NUCLEOTIDE SEQUENCE</scope>
</reference>